<dbReference type="InterPro" id="IPR011761">
    <property type="entry name" value="ATP-grasp"/>
</dbReference>
<comment type="caution">
    <text evidence="8">The sequence shown here is derived from an EMBL/GenBank/DDBJ whole genome shotgun (WGS) entry which is preliminary data.</text>
</comment>
<keyword evidence="3 5" id="KW-0067">ATP-binding</keyword>
<organism evidence="8 9">
    <name type="scientific">Paraburkholderia piptadeniae</name>
    <dbReference type="NCBI Taxonomy" id="1701573"/>
    <lineage>
        <taxon>Bacteria</taxon>
        <taxon>Pseudomonadati</taxon>
        <taxon>Pseudomonadota</taxon>
        <taxon>Betaproteobacteria</taxon>
        <taxon>Burkholderiales</taxon>
        <taxon>Burkholderiaceae</taxon>
        <taxon>Paraburkholderia</taxon>
    </lineage>
</organism>
<dbReference type="Pfam" id="PF02786">
    <property type="entry name" value="CPSase_L_D2"/>
    <property type="match status" value="1"/>
</dbReference>
<dbReference type="InterPro" id="IPR050856">
    <property type="entry name" value="Biotin_carboxylase_complex"/>
</dbReference>
<evidence type="ECO:0000313" key="8">
    <source>
        <dbReference type="EMBL" id="SIT48320.1"/>
    </source>
</evidence>
<keyword evidence="4" id="KW-0092">Biotin</keyword>
<dbReference type="GO" id="GO:0046872">
    <property type="term" value="F:metal ion binding"/>
    <property type="evidence" value="ECO:0007669"/>
    <property type="project" value="InterPro"/>
</dbReference>
<gene>
    <name evidence="8" type="primary">pycA</name>
    <name evidence="8" type="ORF">BN2476_630110</name>
</gene>
<dbReference type="GO" id="GO:0005524">
    <property type="term" value="F:ATP binding"/>
    <property type="evidence" value="ECO:0007669"/>
    <property type="project" value="UniProtKB-UniRule"/>
</dbReference>
<dbReference type="SUPFAM" id="SSF52440">
    <property type="entry name" value="PreATP-grasp domain"/>
    <property type="match status" value="1"/>
</dbReference>
<feature type="domain" description="Biotin carboxylation" evidence="7">
    <location>
        <begin position="1"/>
        <end position="443"/>
    </location>
</feature>
<evidence type="ECO:0000256" key="3">
    <source>
        <dbReference type="ARBA" id="ARBA00022840"/>
    </source>
</evidence>
<feature type="domain" description="ATP-grasp" evidence="6">
    <location>
        <begin position="117"/>
        <end position="314"/>
    </location>
</feature>
<dbReference type="InterPro" id="IPR011054">
    <property type="entry name" value="Rudment_hybrid_motif"/>
</dbReference>
<dbReference type="InterPro" id="IPR011764">
    <property type="entry name" value="Biotin_carboxylation_dom"/>
</dbReference>
<keyword evidence="1 8" id="KW-0436">Ligase</keyword>
<evidence type="ECO:0000256" key="4">
    <source>
        <dbReference type="ARBA" id="ARBA00023267"/>
    </source>
</evidence>
<dbReference type="SMART" id="SM00878">
    <property type="entry name" value="Biotin_carb_C"/>
    <property type="match status" value="1"/>
</dbReference>
<reference evidence="8" key="1">
    <citation type="submission" date="2016-12" db="EMBL/GenBank/DDBJ databases">
        <authorList>
            <person name="Moulin L."/>
        </authorList>
    </citation>
    <scope>NUCLEOTIDE SEQUENCE [LARGE SCALE GENOMIC DNA]</scope>
    <source>
        <strain evidence="8">STM 7183</strain>
    </source>
</reference>
<evidence type="ECO:0000256" key="2">
    <source>
        <dbReference type="ARBA" id="ARBA00022741"/>
    </source>
</evidence>
<dbReference type="PANTHER" id="PTHR18866:SF33">
    <property type="entry name" value="METHYLCROTONOYL-COA CARBOXYLASE SUBUNIT ALPHA, MITOCHONDRIAL-RELATED"/>
    <property type="match status" value="1"/>
</dbReference>
<dbReference type="Gene3D" id="3.40.50.20">
    <property type="match status" value="1"/>
</dbReference>
<dbReference type="AlphaFoldDB" id="A0A1N7SLR8"/>
<dbReference type="PROSITE" id="PS00867">
    <property type="entry name" value="CPSASE_2"/>
    <property type="match status" value="1"/>
</dbReference>
<dbReference type="PANTHER" id="PTHR18866">
    <property type="entry name" value="CARBOXYLASE:PYRUVATE/ACETYL-COA/PROPIONYL-COA CARBOXYLASE"/>
    <property type="match status" value="1"/>
</dbReference>
<dbReference type="InterPro" id="IPR005482">
    <property type="entry name" value="Biotin_COase_C"/>
</dbReference>
<protein>
    <submittedName>
        <fullName evidence="8">Pyruvate carboxylase subunit A</fullName>
        <ecNumber evidence="8">6.4.1.1</ecNumber>
    </submittedName>
</protein>
<dbReference type="Pfam" id="PF02785">
    <property type="entry name" value="Biotin_carb_C"/>
    <property type="match status" value="1"/>
</dbReference>
<keyword evidence="2 5" id="KW-0547">Nucleotide-binding</keyword>
<dbReference type="InterPro" id="IPR016185">
    <property type="entry name" value="PreATP-grasp_dom_sf"/>
</dbReference>
<dbReference type="Pfam" id="PF00289">
    <property type="entry name" value="Biotin_carb_N"/>
    <property type="match status" value="1"/>
</dbReference>
<dbReference type="PROSITE" id="PS50975">
    <property type="entry name" value="ATP_GRASP"/>
    <property type="match status" value="1"/>
</dbReference>
<dbReference type="RefSeq" id="WP_087737926.1">
    <property type="nucleotide sequence ID" value="NZ_CYGY02000063.1"/>
</dbReference>
<dbReference type="EMBL" id="CYGY02000063">
    <property type="protein sequence ID" value="SIT48320.1"/>
    <property type="molecule type" value="Genomic_DNA"/>
</dbReference>
<dbReference type="Gene3D" id="3.30.1490.20">
    <property type="entry name" value="ATP-grasp fold, A domain"/>
    <property type="match status" value="1"/>
</dbReference>
<accession>A0A1N7SLR8</accession>
<proteinExistence type="predicted"/>
<dbReference type="InterPro" id="IPR005479">
    <property type="entry name" value="CPAse_ATP-bd"/>
</dbReference>
<dbReference type="OrthoDB" id="9033499at2"/>
<name>A0A1N7SLR8_9BURK</name>
<sequence length="498" mass="54261">MIRRLLLCCRGEIAMRFIRTCRELGIETAVAYPVEDMGAPYVMAADRRIPLQARTPSEAIPEVIAAAKLLPADAIAPGYGPLAENAGFSALCASEGFVFVGPNVNAIRLSGDKLQARQAAEEAGVPVIPGAMMPADMDLCVSIARQIGFPIIVKAVLGGGGRGIRVAQDEHELVGVLEEVRREAQGAFGSDQVYVERFLGEKVRHIEVQIIADQHGTVLHLGDRECSVQRRRQKLVEEAPAPNLSARVRRSLYRSALGISKAIRYDSAGTVEFLVDPTGRFYFIEMNARIQVEHPVTESVCGVDIVEQMIRVASGEPLALEQDDIHLAGHAIEFRICAEDPLNSFFPVAGVVLSYAVPEGPGIRVDSGITSGMVQSPLFDSLCTKLIVHGRDRTQALFRATEALREFKVVGFPTNVAFHHWLLRHPDFIRGGYNLGLVGEFSVSAPEKTEIQKGLVAIAAVSAWLARRREPSADVATTAAPASPWRMRNQLRSYVDVI</sequence>
<keyword evidence="8" id="KW-0670">Pyruvate</keyword>
<keyword evidence="9" id="KW-1185">Reference proteome</keyword>
<evidence type="ECO:0000259" key="7">
    <source>
        <dbReference type="PROSITE" id="PS50979"/>
    </source>
</evidence>
<evidence type="ECO:0000256" key="5">
    <source>
        <dbReference type="PROSITE-ProRule" id="PRU00409"/>
    </source>
</evidence>
<evidence type="ECO:0000313" key="9">
    <source>
        <dbReference type="Proteomes" id="UP000195569"/>
    </source>
</evidence>
<dbReference type="GO" id="GO:0004736">
    <property type="term" value="F:pyruvate carboxylase activity"/>
    <property type="evidence" value="ECO:0007669"/>
    <property type="project" value="UniProtKB-EC"/>
</dbReference>
<dbReference type="InterPro" id="IPR013815">
    <property type="entry name" value="ATP_grasp_subdomain_1"/>
</dbReference>
<dbReference type="EC" id="6.4.1.1" evidence="8"/>
<dbReference type="SUPFAM" id="SSF51246">
    <property type="entry name" value="Rudiment single hybrid motif"/>
    <property type="match status" value="1"/>
</dbReference>
<dbReference type="SUPFAM" id="SSF56059">
    <property type="entry name" value="Glutathione synthetase ATP-binding domain-like"/>
    <property type="match status" value="1"/>
</dbReference>
<dbReference type="FunFam" id="3.30.1490.20:FF:000003">
    <property type="entry name" value="acetyl-CoA carboxylase isoform X1"/>
    <property type="match status" value="1"/>
</dbReference>
<dbReference type="Gene3D" id="3.30.470.20">
    <property type="entry name" value="ATP-grasp fold, B domain"/>
    <property type="match status" value="1"/>
</dbReference>
<dbReference type="PROSITE" id="PS50979">
    <property type="entry name" value="BC"/>
    <property type="match status" value="1"/>
</dbReference>
<evidence type="ECO:0000259" key="6">
    <source>
        <dbReference type="PROSITE" id="PS50975"/>
    </source>
</evidence>
<dbReference type="Proteomes" id="UP000195569">
    <property type="component" value="Unassembled WGS sequence"/>
</dbReference>
<dbReference type="InterPro" id="IPR005481">
    <property type="entry name" value="BC-like_N"/>
</dbReference>
<evidence type="ECO:0000256" key="1">
    <source>
        <dbReference type="ARBA" id="ARBA00022598"/>
    </source>
</evidence>